<dbReference type="PANTHER" id="PTHR32024:SF1">
    <property type="entry name" value="KTR SYSTEM POTASSIUM UPTAKE PROTEIN B"/>
    <property type="match status" value="1"/>
</dbReference>
<organism evidence="9 10">
    <name type="scientific">Mycoplasma testudineum</name>
    <dbReference type="NCBI Taxonomy" id="244584"/>
    <lineage>
        <taxon>Bacteria</taxon>
        <taxon>Bacillati</taxon>
        <taxon>Mycoplasmatota</taxon>
        <taxon>Mollicutes</taxon>
        <taxon>Mycoplasmataceae</taxon>
        <taxon>Mycoplasma</taxon>
    </lineage>
</organism>
<keyword evidence="2" id="KW-0813">Transport</keyword>
<accession>A0A4R6IFC7</accession>
<keyword evidence="6" id="KW-0406">Ion transport</keyword>
<feature type="transmembrane region" description="Helical" evidence="8">
    <location>
        <begin position="421"/>
        <end position="442"/>
    </location>
</feature>
<keyword evidence="7 8" id="KW-0472">Membrane</keyword>
<dbReference type="EMBL" id="SNWN01000010">
    <property type="protein sequence ID" value="TDO20486.1"/>
    <property type="molecule type" value="Genomic_DNA"/>
</dbReference>
<evidence type="ECO:0000256" key="4">
    <source>
        <dbReference type="ARBA" id="ARBA00022692"/>
    </source>
</evidence>
<dbReference type="Proteomes" id="UP000295518">
    <property type="component" value="Unassembled WGS sequence"/>
</dbReference>
<dbReference type="AlphaFoldDB" id="A0A4R6IFC7"/>
<dbReference type="Pfam" id="PF02386">
    <property type="entry name" value="TrkH"/>
    <property type="match status" value="1"/>
</dbReference>
<evidence type="ECO:0000256" key="1">
    <source>
        <dbReference type="ARBA" id="ARBA00004651"/>
    </source>
</evidence>
<keyword evidence="3" id="KW-1003">Cell membrane</keyword>
<feature type="transmembrane region" description="Helical" evidence="8">
    <location>
        <begin position="237"/>
        <end position="262"/>
    </location>
</feature>
<feature type="transmembrane region" description="Helical" evidence="8">
    <location>
        <begin position="96"/>
        <end position="121"/>
    </location>
</feature>
<evidence type="ECO:0000256" key="3">
    <source>
        <dbReference type="ARBA" id="ARBA00022475"/>
    </source>
</evidence>
<feature type="transmembrane region" description="Helical" evidence="8">
    <location>
        <begin position="493"/>
        <end position="513"/>
    </location>
</feature>
<evidence type="ECO:0000256" key="2">
    <source>
        <dbReference type="ARBA" id="ARBA00022448"/>
    </source>
</evidence>
<feature type="transmembrane region" description="Helical" evidence="8">
    <location>
        <begin position="35"/>
        <end position="56"/>
    </location>
</feature>
<gene>
    <name evidence="9" type="ORF">EI74_0316</name>
</gene>
<name>A0A4R6IFC7_9MOLU</name>
<dbReference type="GO" id="GO:0008324">
    <property type="term" value="F:monoatomic cation transmembrane transporter activity"/>
    <property type="evidence" value="ECO:0007669"/>
    <property type="project" value="InterPro"/>
</dbReference>
<dbReference type="OrthoDB" id="9810952at2"/>
<dbReference type="GO" id="GO:0030001">
    <property type="term" value="P:metal ion transport"/>
    <property type="evidence" value="ECO:0007669"/>
    <property type="project" value="UniProtKB-ARBA"/>
</dbReference>
<sequence length="533" mass="59253">MDFWFWVKQILRKLHFNKLINYLQKLRQGIIPSRYIFFIYLLITLIFSGILMIPIMQTGNVKVSFINSLFISASAFSDTGLVTVPTYATWSIFGQAILAILMLLGGLGVFTIKIFIFNYVLKLTSGVNERELVNTERGSSNVGNVGGVIVSSMLVIFIIVVFSGFAFTFYFHFVDARSVFADNLSATTNTYRFINPKNDWSLSFRYGFFHSISSINNAGFDIFGSNSLAPYYNNYDFQFFTIVLFVIGGIGYPVIYDVVIHLRAKYRTWYMRKIKGKTDYNFRKVKWSLFTKLSIITYVLVGIVMICLTFAFEVSSRDPESLWNNAKYGDKLAKSMAIIFNVTATRSAGYTTIDLGNLTTPTIILSSIAMLIGASPSSTGGGIRTTTLAVVILALIAKITHSPKVRIFKRSISPETVSMSYTVFSLSLILVTLVTFISASSLSSFGGAVNSMNTADAQRVYGLSHLFFEVTSAFGTTGLSTGITASLNIPSQLSIIIAMFVGQLGISSTILAWKSKRRKEYSYEYIEEGISIG</sequence>
<dbReference type="GO" id="GO:0005886">
    <property type="term" value="C:plasma membrane"/>
    <property type="evidence" value="ECO:0007669"/>
    <property type="project" value="UniProtKB-SubCell"/>
</dbReference>
<proteinExistence type="predicted"/>
<evidence type="ECO:0000256" key="7">
    <source>
        <dbReference type="ARBA" id="ARBA00023136"/>
    </source>
</evidence>
<evidence type="ECO:0000256" key="5">
    <source>
        <dbReference type="ARBA" id="ARBA00022989"/>
    </source>
</evidence>
<reference evidence="9 10" key="1">
    <citation type="submission" date="2019-03" db="EMBL/GenBank/DDBJ databases">
        <title>Genomic Encyclopedia of Archaeal and Bacterial Type Strains, Phase II (KMG-II): from individual species to whole genera.</title>
        <authorList>
            <person name="Goeker M."/>
        </authorList>
    </citation>
    <scope>NUCLEOTIDE SEQUENCE [LARGE SCALE GENOMIC DNA]</scope>
    <source>
        <strain evidence="9 10">ATCC 700618</strain>
    </source>
</reference>
<evidence type="ECO:0000313" key="10">
    <source>
        <dbReference type="Proteomes" id="UP000295518"/>
    </source>
</evidence>
<keyword evidence="10" id="KW-1185">Reference proteome</keyword>
<feature type="transmembrane region" description="Helical" evidence="8">
    <location>
        <begin position="381"/>
        <end position="400"/>
    </location>
</feature>
<evidence type="ECO:0000256" key="6">
    <source>
        <dbReference type="ARBA" id="ARBA00023065"/>
    </source>
</evidence>
<dbReference type="InterPro" id="IPR003445">
    <property type="entry name" value="Cat_transpt"/>
</dbReference>
<evidence type="ECO:0000256" key="8">
    <source>
        <dbReference type="SAM" id="Phobius"/>
    </source>
</evidence>
<comment type="caution">
    <text evidence="9">The sequence shown here is derived from an EMBL/GenBank/DDBJ whole genome shotgun (WGS) entry which is preliminary data.</text>
</comment>
<keyword evidence="5 8" id="KW-1133">Transmembrane helix</keyword>
<evidence type="ECO:0000313" key="9">
    <source>
        <dbReference type="EMBL" id="TDO20486.1"/>
    </source>
</evidence>
<dbReference type="PANTHER" id="PTHR32024">
    <property type="entry name" value="TRK SYSTEM POTASSIUM UPTAKE PROTEIN TRKG-RELATED"/>
    <property type="match status" value="1"/>
</dbReference>
<feature type="transmembrane region" description="Helical" evidence="8">
    <location>
        <begin position="293"/>
        <end position="312"/>
    </location>
</feature>
<protein>
    <submittedName>
        <fullName evidence="9">Trk-type K+ transport system membrane component</fullName>
    </submittedName>
</protein>
<keyword evidence="4 8" id="KW-0812">Transmembrane</keyword>
<feature type="transmembrane region" description="Helical" evidence="8">
    <location>
        <begin position="142"/>
        <end position="171"/>
    </location>
</feature>
<comment type="subcellular location">
    <subcellularLocation>
        <location evidence="1">Cell membrane</location>
        <topology evidence="1">Multi-pass membrane protein</topology>
    </subcellularLocation>
</comment>